<organism evidence="2 3">
    <name type="scientific">Seminavis robusta</name>
    <dbReference type="NCBI Taxonomy" id="568900"/>
    <lineage>
        <taxon>Eukaryota</taxon>
        <taxon>Sar</taxon>
        <taxon>Stramenopiles</taxon>
        <taxon>Ochrophyta</taxon>
        <taxon>Bacillariophyta</taxon>
        <taxon>Bacillariophyceae</taxon>
        <taxon>Bacillariophycidae</taxon>
        <taxon>Naviculales</taxon>
        <taxon>Naviculaceae</taxon>
        <taxon>Seminavis</taxon>
    </lineage>
</organism>
<proteinExistence type="predicted"/>
<feature type="compositionally biased region" description="Polar residues" evidence="1">
    <location>
        <begin position="354"/>
        <end position="367"/>
    </location>
</feature>
<dbReference type="PANTHER" id="PTHR12809">
    <property type="entry name" value="MEDIATOR COMPLEX SUBUNIT"/>
    <property type="match status" value="1"/>
</dbReference>
<evidence type="ECO:0000313" key="2">
    <source>
        <dbReference type="EMBL" id="CAB9497839.1"/>
    </source>
</evidence>
<dbReference type="GO" id="GO:0070847">
    <property type="term" value="C:core mediator complex"/>
    <property type="evidence" value="ECO:0007669"/>
    <property type="project" value="TreeGrafter"/>
</dbReference>
<feature type="region of interest" description="Disordered" evidence="1">
    <location>
        <begin position="325"/>
        <end position="367"/>
    </location>
</feature>
<reference evidence="2" key="1">
    <citation type="submission" date="2020-06" db="EMBL/GenBank/DDBJ databases">
        <authorList>
            <consortium name="Plant Systems Biology data submission"/>
        </authorList>
    </citation>
    <scope>NUCLEOTIDE SEQUENCE</scope>
    <source>
        <strain evidence="2">D6</strain>
    </source>
</reference>
<dbReference type="GO" id="GO:0006357">
    <property type="term" value="P:regulation of transcription by RNA polymerase II"/>
    <property type="evidence" value="ECO:0007669"/>
    <property type="project" value="InterPro"/>
</dbReference>
<dbReference type="GO" id="GO:0003712">
    <property type="term" value="F:transcription coregulator activity"/>
    <property type="evidence" value="ECO:0007669"/>
    <property type="project" value="InterPro"/>
</dbReference>
<dbReference type="EMBL" id="CAICTM010000026">
    <property type="protein sequence ID" value="CAB9497839.1"/>
    <property type="molecule type" value="Genomic_DNA"/>
</dbReference>
<feature type="region of interest" description="Disordered" evidence="1">
    <location>
        <begin position="474"/>
        <end position="499"/>
    </location>
</feature>
<feature type="compositionally biased region" description="Basic and acidic residues" evidence="1">
    <location>
        <begin position="325"/>
        <end position="337"/>
    </location>
</feature>
<accession>A0A9N8DDS8</accession>
<evidence type="ECO:0000256" key="1">
    <source>
        <dbReference type="SAM" id="MobiDB-lite"/>
    </source>
</evidence>
<dbReference type="OrthoDB" id="46605at2759"/>
<gene>
    <name evidence="2" type="ORF">SEMRO_26_G017830.1</name>
</gene>
<sequence length="904" mass="97731">MSGSPSKQDIQPKRLELSVNQEDGSLLTAPLSTVLLASTDGLYTDLYNVAHGELDVTTAAQQGDGDEDDAAAAAPTTKKERMSNLSFAQRRHELAWRLVQHGKGLTHVAALTAANASSDFSRATQVSTRALQHARTAWVQADEAQDALYFFHAQLFPARQSPHDIYGALDVQLLGKWIDMPTDLRLTVDRFNNSQEARWSQKEVAERWQMAVRNKLLSGEIASMRRQQQHIPKKPLWNVALKGGIVRLTHGTPKRSGNQPPIYPIEAMLTVLSTSTPSEWSLLSIEARVQPKTGESNHQLEASNRQRYNLHRLAALSMAKEEARVRIAQKKDDEESSVKTSTTDGKKSEATDDATATNPSVASGPTANSLVARPLNKLFEVAHTFALSWQLEMLSAQAQALKRGNWAAGGTQPIVVTPVHFLEKNSGSLVSGVTSSNSASKEQTAIGVVSMSFWRVDDQYGPPYMGDLILADQQQETQQAPPSDNSTVQEEGNSQMIDPPVTNQLTLSIRAEPSLGIRVALSGGMPKNQAEQPHIQATLRELLDAASNPFALSASGALLAATRLCSEQKCHAIVNAIQPENEASILPSWMYLSVERTCIIVHVRVSYHGIANNSSNEEDAPMAGLFRLTCDARTGGFVCTFSRSMHLLRLVTCGDTRASESTSLRIMSLPPKRRRLAGANAVGRVARDAMDGITRSMNALGHRAGVGGAWKDRDSMSASLRQRAIQSACGDVRIALMKACGIAALYGLSALALGVATGVTVTHDMAGENLDSVDGISLLPAPPVSVLMDQQLIENESKSVDGEKKKTSYIQQQLFGVGCSSTPEALTLYPLDLSVTLDSPISAPRRVSASLAKLKPEETTEPQPISKIAKLEEGNGSSSPRPPKLQDLSAEVERFALLLTDAMD</sequence>
<dbReference type="PANTHER" id="PTHR12809:SF2">
    <property type="entry name" value="MEDIATOR OF RNA POLYMERASE II TRANSCRIPTION SUBUNIT 14"/>
    <property type="match status" value="1"/>
</dbReference>
<dbReference type="GO" id="GO:0016592">
    <property type="term" value="C:mediator complex"/>
    <property type="evidence" value="ECO:0007669"/>
    <property type="project" value="InterPro"/>
</dbReference>
<dbReference type="AlphaFoldDB" id="A0A9N8DDS8"/>
<protein>
    <submittedName>
        <fullName evidence="2">Uncharacterized protein</fullName>
    </submittedName>
</protein>
<feature type="region of interest" description="Disordered" evidence="1">
    <location>
        <begin position="855"/>
        <end position="887"/>
    </location>
</feature>
<keyword evidence="3" id="KW-1185">Reference proteome</keyword>
<name>A0A9N8DDS8_9STRA</name>
<evidence type="ECO:0000313" key="3">
    <source>
        <dbReference type="Proteomes" id="UP001153069"/>
    </source>
</evidence>
<dbReference type="Proteomes" id="UP001153069">
    <property type="component" value="Unassembled WGS sequence"/>
</dbReference>
<comment type="caution">
    <text evidence="2">The sequence shown here is derived from an EMBL/GenBank/DDBJ whole genome shotgun (WGS) entry which is preliminary data.</text>
</comment>
<dbReference type="InterPro" id="IPR013947">
    <property type="entry name" value="Mediator_Med14"/>
</dbReference>